<dbReference type="SMART" id="SM00346">
    <property type="entry name" value="HTH_ICLR"/>
    <property type="match status" value="1"/>
</dbReference>
<dbReference type="GO" id="GO:0003677">
    <property type="term" value="F:DNA binding"/>
    <property type="evidence" value="ECO:0007669"/>
    <property type="project" value="UniProtKB-KW"/>
</dbReference>
<evidence type="ECO:0000256" key="3">
    <source>
        <dbReference type="ARBA" id="ARBA00023163"/>
    </source>
</evidence>
<dbReference type="Pfam" id="PF09339">
    <property type="entry name" value="HTH_IclR"/>
    <property type="match status" value="1"/>
</dbReference>
<protein>
    <submittedName>
        <fullName evidence="6">Transcriptional regulator, IclR family</fullName>
    </submittedName>
</protein>
<evidence type="ECO:0000256" key="1">
    <source>
        <dbReference type="ARBA" id="ARBA00023015"/>
    </source>
</evidence>
<organism evidence="6 7">
    <name type="scientific">Peribacillus simplex</name>
    <dbReference type="NCBI Taxonomy" id="1478"/>
    <lineage>
        <taxon>Bacteria</taxon>
        <taxon>Bacillati</taxon>
        <taxon>Bacillota</taxon>
        <taxon>Bacilli</taxon>
        <taxon>Bacillales</taxon>
        <taxon>Bacillaceae</taxon>
        <taxon>Peribacillus</taxon>
    </lineage>
</organism>
<proteinExistence type="predicted"/>
<dbReference type="PROSITE" id="PS51078">
    <property type="entry name" value="ICLR_ED"/>
    <property type="match status" value="1"/>
</dbReference>
<evidence type="ECO:0000313" key="7">
    <source>
        <dbReference type="Proteomes" id="UP000185829"/>
    </source>
</evidence>
<comment type="caution">
    <text evidence="6">The sequence shown here is derived from an EMBL/GenBank/DDBJ whole genome shotgun (WGS) entry which is preliminary data.</text>
</comment>
<gene>
    <name evidence="6" type="ORF">SAMN05878482_10366</name>
</gene>
<dbReference type="AlphaFoldDB" id="A0A9X8WKF4"/>
<dbReference type="Proteomes" id="UP000185829">
    <property type="component" value="Unassembled WGS sequence"/>
</dbReference>
<evidence type="ECO:0000256" key="2">
    <source>
        <dbReference type="ARBA" id="ARBA00023125"/>
    </source>
</evidence>
<dbReference type="InterPro" id="IPR029016">
    <property type="entry name" value="GAF-like_dom_sf"/>
</dbReference>
<dbReference type="InterPro" id="IPR050707">
    <property type="entry name" value="HTH_MetabolicPath_Reg"/>
</dbReference>
<dbReference type="PANTHER" id="PTHR30136">
    <property type="entry name" value="HELIX-TURN-HELIX TRANSCRIPTIONAL REGULATOR, ICLR FAMILY"/>
    <property type="match status" value="1"/>
</dbReference>
<feature type="domain" description="HTH iclR-type" evidence="4">
    <location>
        <begin position="3"/>
        <end position="65"/>
    </location>
</feature>
<reference evidence="6 7" key="1">
    <citation type="submission" date="2017-01" db="EMBL/GenBank/DDBJ databases">
        <authorList>
            <person name="Varghese N."/>
            <person name="Submissions S."/>
        </authorList>
    </citation>
    <scope>NUCLEOTIDE SEQUENCE [LARGE SCALE GENOMIC DNA]</scope>
    <source>
        <strain evidence="6 7">RUG2-6</strain>
    </source>
</reference>
<dbReference type="Gene3D" id="3.30.450.40">
    <property type="match status" value="1"/>
</dbReference>
<keyword evidence="2" id="KW-0238">DNA-binding</keyword>
<dbReference type="InterPro" id="IPR036388">
    <property type="entry name" value="WH-like_DNA-bd_sf"/>
</dbReference>
<dbReference type="Pfam" id="PF01614">
    <property type="entry name" value="IclR_C"/>
    <property type="match status" value="1"/>
</dbReference>
<sequence>MTLKTLENALDVLSYFTAETPEWGLRDLARKMEMNHTVLHRILKTYENKGYLIQNESTKNYELGLKFLEFSSVIKQKMKLSEFIQPVMKELADVVNETVFLTLKDGDDGVTVEIAEYEQQIKFNVMVGTRTPLYVGASCKTIMAFLPEEEQLEITKKGMKVFTEKTMTDKRELLEDLKVIKEQGWSFTKGEFSDAVFGMGTPLFNGSGKVIGSLTIAGPSYRMPEDRFAETLEILRKKTDIIQQYFNKFGNLYN</sequence>
<name>A0A9X8WKF4_9BACI</name>
<dbReference type="InterPro" id="IPR005471">
    <property type="entry name" value="Tscrpt_reg_IclR_N"/>
</dbReference>
<dbReference type="Gene3D" id="1.10.10.10">
    <property type="entry name" value="Winged helix-like DNA-binding domain superfamily/Winged helix DNA-binding domain"/>
    <property type="match status" value="1"/>
</dbReference>
<accession>A0A9X8WKF4</accession>
<dbReference type="EMBL" id="FTMX01000003">
    <property type="protein sequence ID" value="SIR22851.1"/>
    <property type="molecule type" value="Genomic_DNA"/>
</dbReference>
<dbReference type="InterPro" id="IPR014757">
    <property type="entry name" value="Tscrpt_reg_IclR_C"/>
</dbReference>
<keyword evidence="3" id="KW-0804">Transcription</keyword>
<dbReference type="SUPFAM" id="SSF46785">
    <property type="entry name" value="Winged helix' DNA-binding domain"/>
    <property type="match status" value="1"/>
</dbReference>
<evidence type="ECO:0000259" key="4">
    <source>
        <dbReference type="PROSITE" id="PS51077"/>
    </source>
</evidence>
<dbReference type="GO" id="GO:0003700">
    <property type="term" value="F:DNA-binding transcription factor activity"/>
    <property type="evidence" value="ECO:0007669"/>
    <property type="project" value="TreeGrafter"/>
</dbReference>
<keyword evidence="1" id="KW-0805">Transcription regulation</keyword>
<feature type="domain" description="IclR-ED" evidence="5">
    <location>
        <begin position="66"/>
        <end position="248"/>
    </location>
</feature>
<dbReference type="GO" id="GO:0045892">
    <property type="term" value="P:negative regulation of DNA-templated transcription"/>
    <property type="evidence" value="ECO:0007669"/>
    <property type="project" value="TreeGrafter"/>
</dbReference>
<dbReference type="PROSITE" id="PS51077">
    <property type="entry name" value="HTH_ICLR"/>
    <property type="match status" value="1"/>
</dbReference>
<dbReference type="SUPFAM" id="SSF55781">
    <property type="entry name" value="GAF domain-like"/>
    <property type="match status" value="1"/>
</dbReference>
<evidence type="ECO:0000259" key="5">
    <source>
        <dbReference type="PROSITE" id="PS51078"/>
    </source>
</evidence>
<evidence type="ECO:0000313" key="6">
    <source>
        <dbReference type="EMBL" id="SIR22851.1"/>
    </source>
</evidence>
<dbReference type="PANTHER" id="PTHR30136:SF24">
    <property type="entry name" value="HTH-TYPE TRANSCRIPTIONAL REPRESSOR ALLR"/>
    <property type="match status" value="1"/>
</dbReference>
<dbReference type="RefSeq" id="WP_076368086.1">
    <property type="nucleotide sequence ID" value="NZ_FTMX01000003.1"/>
</dbReference>
<dbReference type="InterPro" id="IPR036390">
    <property type="entry name" value="WH_DNA-bd_sf"/>
</dbReference>